<evidence type="ECO:0000256" key="5">
    <source>
        <dbReference type="SAM" id="Phobius"/>
    </source>
</evidence>
<dbReference type="PANTHER" id="PTHR10272">
    <property type="entry name" value="PLATELET-ACTIVATING FACTOR ACETYLHYDROLASE"/>
    <property type="match status" value="1"/>
</dbReference>
<evidence type="ECO:0000313" key="7">
    <source>
        <dbReference type="Proteomes" id="UP001141327"/>
    </source>
</evidence>
<keyword evidence="5" id="KW-1133">Transmembrane helix</keyword>
<dbReference type="Proteomes" id="UP001141327">
    <property type="component" value="Unassembled WGS sequence"/>
</dbReference>
<evidence type="ECO:0000256" key="1">
    <source>
        <dbReference type="ARBA" id="ARBA00013201"/>
    </source>
</evidence>
<dbReference type="InterPro" id="IPR029058">
    <property type="entry name" value="AB_hydrolase_fold"/>
</dbReference>
<dbReference type="EMBL" id="JAPMOS010000459">
    <property type="protein sequence ID" value="KAJ4452548.1"/>
    <property type="molecule type" value="Genomic_DNA"/>
</dbReference>
<comment type="caution">
    <text evidence="6">The sequence shown here is derived from an EMBL/GenBank/DDBJ whole genome shotgun (WGS) entry which is preliminary data.</text>
</comment>
<sequence length="539" mass="59169">MWALIDSIQTVIPALSLLMAGNRDSPLLDCASLPFYLLSGSIVLAEIFPVYLGFIYIILGHTALHLVTIPRNCLFQWVDTARPGWFFIPSERDPPPVATRLHRRDIMCQCPARVLDPKPWAGFVKELAAQWHLPRLILNHLTRVKSRAFLNAAPRVPGAGEGPTLWSCFRTAAVCCARWLDVGSRYTGMRFQNTHLCQELASWGQVVFSVEHPFDAVDPLTVQELVSSVAKAPSMRLHRVRALSHAADLPAAWSMAERRRARQEELQFRVADVAFALNRISARPGPFDAVSLSLFSPAMLDLSRLALMGHSFGGATAVATAVSDALVPLAAQDVHVRAVVSLDGWAWPLSSQMVSDCAEYVPLQAEFPSTLGCFLRGMTGTPTRWAVARSQALLNRIVRSFLIDTLSSGPTRKHPRGTPAECAGISRTLVQEWAALDPGHFRLLGEPFRASPPPSTAQPKTERLRAVVLCAFPFFGGCRLICCKIPEHSLVVRSIGMGGIQRTQRVGADGVCGPRQEKVARVRVGECLEDDGCMHVRVV</sequence>
<dbReference type="Gene3D" id="3.40.50.1820">
    <property type="entry name" value="alpha/beta hydrolase"/>
    <property type="match status" value="1"/>
</dbReference>
<keyword evidence="3" id="KW-0442">Lipid degradation</keyword>
<keyword evidence="7" id="KW-1185">Reference proteome</keyword>
<evidence type="ECO:0000256" key="4">
    <source>
        <dbReference type="ARBA" id="ARBA00023098"/>
    </source>
</evidence>
<feature type="transmembrane region" description="Helical" evidence="5">
    <location>
        <begin position="35"/>
        <end position="59"/>
    </location>
</feature>
<organism evidence="6 7">
    <name type="scientific">Paratrimastix pyriformis</name>
    <dbReference type="NCBI Taxonomy" id="342808"/>
    <lineage>
        <taxon>Eukaryota</taxon>
        <taxon>Metamonada</taxon>
        <taxon>Preaxostyla</taxon>
        <taxon>Paratrimastigidae</taxon>
        <taxon>Paratrimastix</taxon>
    </lineage>
</organism>
<keyword evidence="4" id="KW-0443">Lipid metabolism</keyword>
<reference evidence="6" key="1">
    <citation type="journal article" date="2022" name="bioRxiv">
        <title>Genomics of Preaxostyla Flagellates Illuminates Evolutionary Transitions and the Path Towards Mitochondrial Loss.</title>
        <authorList>
            <person name="Novak L.V.F."/>
            <person name="Treitli S.C."/>
            <person name="Pyrih J."/>
            <person name="Halakuc P."/>
            <person name="Pipaliya S.V."/>
            <person name="Vacek V."/>
            <person name="Brzon O."/>
            <person name="Soukal P."/>
            <person name="Eme L."/>
            <person name="Dacks J.B."/>
            <person name="Karnkowska A."/>
            <person name="Elias M."/>
            <person name="Hampl V."/>
        </authorList>
    </citation>
    <scope>NUCLEOTIDE SEQUENCE</scope>
    <source>
        <strain evidence="6">RCP-MX</strain>
    </source>
</reference>
<dbReference type="EC" id="3.1.1.47" evidence="1"/>
<evidence type="ECO:0000256" key="3">
    <source>
        <dbReference type="ARBA" id="ARBA00022963"/>
    </source>
</evidence>
<gene>
    <name evidence="6" type="ORF">PAPYR_13251</name>
</gene>
<name>A0ABQ8U0I5_9EUKA</name>
<dbReference type="SUPFAM" id="SSF53474">
    <property type="entry name" value="alpha/beta-Hydrolases"/>
    <property type="match status" value="1"/>
</dbReference>
<keyword evidence="2" id="KW-0378">Hydrolase</keyword>
<dbReference type="PANTHER" id="PTHR10272:SF0">
    <property type="entry name" value="PLATELET-ACTIVATING FACTOR ACETYLHYDROLASE"/>
    <property type="match status" value="1"/>
</dbReference>
<dbReference type="Pfam" id="PF03403">
    <property type="entry name" value="PAF-AH_p_II"/>
    <property type="match status" value="1"/>
</dbReference>
<accession>A0ABQ8U0I5</accession>
<evidence type="ECO:0000256" key="2">
    <source>
        <dbReference type="ARBA" id="ARBA00022801"/>
    </source>
</evidence>
<evidence type="ECO:0000313" key="6">
    <source>
        <dbReference type="EMBL" id="KAJ4452548.1"/>
    </source>
</evidence>
<proteinExistence type="predicted"/>
<keyword evidence="5" id="KW-0472">Membrane</keyword>
<protein>
    <recommendedName>
        <fullName evidence="1">1-alkyl-2-acetylglycerophosphocholine esterase</fullName>
        <ecNumber evidence="1">3.1.1.47</ecNumber>
    </recommendedName>
</protein>
<keyword evidence="5" id="KW-0812">Transmembrane</keyword>